<dbReference type="EMBL" id="FUXU01000136">
    <property type="protein sequence ID" value="SKA70832.1"/>
    <property type="molecule type" value="Genomic_DNA"/>
</dbReference>
<dbReference type="OrthoDB" id="5918411at2"/>
<keyword evidence="1" id="KW-0808">Transferase</keyword>
<evidence type="ECO:0000313" key="2">
    <source>
        <dbReference type="Proteomes" id="UP000190162"/>
    </source>
</evidence>
<dbReference type="InterPro" id="IPR014513">
    <property type="entry name" value="UCP021525"/>
</dbReference>
<reference evidence="2" key="1">
    <citation type="submission" date="2017-02" db="EMBL/GenBank/DDBJ databases">
        <authorList>
            <person name="Varghese N."/>
            <person name="Submissions S."/>
        </authorList>
    </citation>
    <scope>NUCLEOTIDE SEQUENCE [LARGE SCALE GENOMIC DNA]</scope>
    <source>
        <strain evidence="2">DSM 22720</strain>
    </source>
</reference>
<name>A0A1T4W0P8_9GAMM</name>
<dbReference type="AlphaFoldDB" id="A0A1T4W0P8"/>
<evidence type="ECO:0000313" key="1">
    <source>
        <dbReference type="EMBL" id="SKA70832.1"/>
    </source>
</evidence>
<gene>
    <name evidence="1" type="ORF">SAMN02745132_04636</name>
</gene>
<dbReference type="Proteomes" id="UP000190162">
    <property type="component" value="Unassembled WGS sequence"/>
</dbReference>
<protein>
    <submittedName>
        <fullName evidence="1">Predicted nucleotidyltransferase</fullName>
    </submittedName>
</protein>
<proteinExistence type="predicted"/>
<dbReference type="PIRSF" id="PIRSF021525">
    <property type="entry name" value="UCP021525"/>
    <property type="match status" value="1"/>
</dbReference>
<organism evidence="1 2">
    <name type="scientific">Enterovibrio nigricans DSM 22720</name>
    <dbReference type="NCBI Taxonomy" id="1121868"/>
    <lineage>
        <taxon>Bacteria</taxon>
        <taxon>Pseudomonadati</taxon>
        <taxon>Pseudomonadota</taxon>
        <taxon>Gammaproteobacteria</taxon>
        <taxon>Vibrionales</taxon>
        <taxon>Vibrionaceae</taxon>
        <taxon>Enterovibrio</taxon>
    </lineage>
</organism>
<accession>A0A1T4W0P8</accession>
<dbReference type="RefSeq" id="WP_078754644.1">
    <property type="nucleotide sequence ID" value="NZ_FUXU01000136.1"/>
</dbReference>
<sequence length="272" mass="30631">MTNTYTLSHSLNPQFERALDSLVRIINELEVSYFIAGATARDVVLHGIHGYPPIRATRDIDTAILVDNWETFRALREKLLAAGLQTTRIEHRLTEPVTRLPIDIIPFGAVADAKGDITWPPHFDITMSVAGFQEAYDSSLTVVWNNLTFQVASLPGIALLKLIAWLERGAESRKDATDFFTVLSRYHEIHDGRLWEEYVPGETLGYDVERQGAYLLGFDLRPLLTPSTFEALERLHHDKQDTFIAAITATHRGAEVDNVSQLLADFWLGCQV</sequence>
<keyword evidence="2" id="KW-1185">Reference proteome</keyword>
<dbReference type="InterPro" id="IPR014942">
    <property type="entry name" value="AbiEii"/>
</dbReference>
<dbReference type="GO" id="GO:0016740">
    <property type="term" value="F:transferase activity"/>
    <property type="evidence" value="ECO:0007669"/>
    <property type="project" value="UniProtKB-KW"/>
</dbReference>
<dbReference type="Pfam" id="PF08843">
    <property type="entry name" value="AbiEii"/>
    <property type="match status" value="1"/>
</dbReference>